<protein>
    <submittedName>
        <fullName evidence="1">Uncharacterized protein</fullName>
    </submittedName>
</protein>
<reference evidence="1 2" key="1">
    <citation type="submission" date="2024-04" db="EMBL/GenBank/DDBJ databases">
        <title>Tritrichomonas musculus Genome.</title>
        <authorList>
            <person name="Alves-Ferreira E."/>
            <person name="Grigg M."/>
            <person name="Lorenzi H."/>
            <person name="Galac M."/>
        </authorList>
    </citation>
    <scope>NUCLEOTIDE SEQUENCE [LARGE SCALE GENOMIC DNA]</scope>
    <source>
        <strain evidence="1 2">EAF2021</strain>
    </source>
</reference>
<sequence>MNSIGQEIKVTEELDVIFLMIEYELGEDIDANNNSTNINIVNNSMNNNNRDDNNKLEYSDLLFMYKIY</sequence>
<gene>
    <name evidence="1" type="ORF">M9Y10_020402</name>
</gene>
<evidence type="ECO:0000313" key="1">
    <source>
        <dbReference type="EMBL" id="KAK8846387.1"/>
    </source>
</evidence>
<comment type="caution">
    <text evidence="1">The sequence shown here is derived from an EMBL/GenBank/DDBJ whole genome shotgun (WGS) entry which is preliminary data.</text>
</comment>
<evidence type="ECO:0000313" key="2">
    <source>
        <dbReference type="Proteomes" id="UP001470230"/>
    </source>
</evidence>
<proteinExistence type="predicted"/>
<accession>A0ABR2HG25</accession>
<keyword evidence="2" id="KW-1185">Reference proteome</keyword>
<dbReference type="EMBL" id="JAPFFF010000029">
    <property type="protein sequence ID" value="KAK8846387.1"/>
    <property type="molecule type" value="Genomic_DNA"/>
</dbReference>
<dbReference type="Proteomes" id="UP001470230">
    <property type="component" value="Unassembled WGS sequence"/>
</dbReference>
<name>A0ABR2HG25_9EUKA</name>
<organism evidence="1 2">
    <name type="scientific">Tritrichomonas musculus</name>
    <dbReference type="NCBI Taxonomy" id="1915356"/>
    <lineage>
        <taxon>Eukaryota</taxon>
        <taxon>Metamonada</taxon>
        <taxon>Parabasalia</taxon>
        <taxon>Tritrichomonadida</taxon>
        <taxon>Tritrichomonadidae</taxon>
        <taxon>Tritrichomonas</taxon>
    </lineage>
</organism>